<feature type="region of interest" description="Disordered" evidence="1">
    <location>
        <begin position="99"/>
        <end position="118"/>
    </location>
</feature>
<organism evidence="2 3">
    <name type="scientific">Roseateles oligotrophus</name>
    <dbReference type="NCBI Taxonomy" id="1769250"/>
    <lineage>
        <taxon>Bacteria</taxon>
        <taxon>Pseudomonadati</taxon>
        <taxon>Pseudomonadota</taxon>
        <taxon>Betaproteobacteria</taxon>
        <taxon>Burkholderiales</taxon>
        <taxon>Sphaerotilaceae</taxon>
        <taxon>Roseateles</taxon>
    </lineage>
</organism>
<proteinExistence type="predicted"/>
<accession>A0ABT2YI28</accession>
<dbReference type="RefSeq" id="WP_263572306.1">
    <property type="nucleotide sequence ID" value="NZ_JAJIRN010000007.1"/>
</dbReference>
<name>A0ABT2YI28_9BURK</name>
<evidence type="ECO:0000256" key="1">
    <source>
        <dbReference type="SAM" id="MobiDB-lite"/>
    </source>
</evidence>
<dbReference type="SUPFAM" id="SSF69754">
    <property type="entry name" value="Ribosome binding protein Y (YfiA homologue)"/>
    <property type="match status" value="1"/>
</dbReference>
<comment type="caution">
    <text evidence="2">The sequence shown here is derived from an EMBL/GenBank/DDBJ whole genome shotgun (WGS) entry which is preliminary data.</text>
</comment>
<evidence type="ECO:0000313" key="2">
    <source>
        <dbReference type="EMBL" id="MCV2369725.1"/>
    </source>
</evidence>
<gene>
    <name evidence="2" type="ORF">LNV07_16720</name>
</gene>
<reference evidence="2 3" key="1">
    <citation type="submission" date="2021-11" db="EMBL/GenBank/DDBJ databases">
        <authorList>
            <person name="Liang Q."/>
            <person name="Mou H."/>
            <person name="Liu Z."/>
        </authorList>
    </citation>
    <scope>NUCLEOTIDE SEQUENCE [LARGE SCALE GENOMIC DNA]</scope>
    <source>
        <strain evidence="2 3">CHU3</strain>
    </source>
</reference>
<evidence type="ECO:0000313" key="3">
    <source>
        <dbReference type="Proteomes" id="UP001209701"/>
    </source>
</evidence>
<sequence>MQVHFESKDADAMALRDIASERLRFAMRRVALNVPLARVQMSDINGPRGGIDKRCTLELRTHGAGTLVIVATAKVWRAAFEAALARAARALVKAWQRGRSHPRGDKRLQLAPIAATER</sequence>
<protein>
    <submittedName>
        <fullName evidence="2">HPF/RaiA family ribosome-associated protein</fullName>
    </submittedName>
</protein>
<keyword evidence="3" id="KW-1185">Reference proteome</keyword>
<dbReference type="InterPro" id="IPR036567">
    <property type="entry name" value="RHF-like"/>
</dbReference>
<dbReference type="EMBL" id="JAJIRN010000007">
    <property type="protein sequence ID" value="MCV2369725.1"/>
    <property type="molecule type" value="Genomic_DNA"/>
</dbReference>
<dbReference type="Proteomes" id="UP001209701">
    <property type="component" value="Unassembled WGS sequence"/>
</dbReference>